<keyword evidence="1" id="KW-0732">Signal</keyword>
<dbReference type="InterPro" id="IPR025150">
    <property type="entry name" value="GH123_cat"/>
</dbReference>
<gene>
    <name evidence="3" type="ORF">IAC75_05530</name>
</gene>
<reference evidence="3" key="1">
    <citation type="submission" date="2020-10" db="EMBL/GenBank/DDBJ databases">
        <authorList>
            <person name="Gilroy R."/>
        </authorList>
    </citation>
    <scope>NUCLEOTIDE SEQUENCE</scope>
    <source>
        <strain evidence="3">10669</strain>
    </source>
</reference>
<dbReference type="Proteomes" id="UP000886812">
    <property type="component" value="Unassembled WGS sequence"/>
</dbReference>
<organism evidence="3 4">
    <name type="scientific">Candidatus Spyradosoma merdigallinarum</name>
    <dbReference type="NCBI Taxonomy" id="2840950"/>
    <lineage>
        <taxon>Bacteria</taxon>
        <taxon>Pseudomonadati</taxon>
        <taxon>Verrucomicrobiota</taxon>
        <taxon>Opitutia</taxon>
        <taxon>Opitutia incertae sedis</taxon>
        <taxon>Candidatus Spyradosoma</taxon>
    </lineage>
</organism>
<feature type="signal peptide" evidence="1">
    <location>
        <begin position="1"/>
        <end position="22"/>
    </location>
</feature>
<evidence type="ECO:0000313" key="4">
    <source>
        <dbReference type="Proteomes" id="UP000886812"/>
    </source>
</evidence>
<evidence type="ECO:0000313" key="3">
    <source>
        <dbReference type="EMBL" id="HIV04590.1"/>
    </source>
</evidence>
<evidence type="ECO:0000256" key="1">
    <source>
        <dbReference type="SAM" id="SignalP"/>
    </source>
</evidence>
<reference evidence="3" key="2">
    <citation type="journal article" date="2021" name="PeerJ">
        <title>Extensive microbial diversity within the chicken gut microbiome revealed by metagenomics and culture.</title>
        <authorList>
            <person name="Gilroy R."/>
            <person name="Ravi A."/>
            <person name="Getino M."/>
            <person name="Pursley I."/>
            <person name="Horton D.L."/>
            <person name="Alikhan N.F."/>
            <person name="Baker D."/>
            <person name="Gharbi K."/>
            <person name="Hall N."/>
            <person name="Watson M."/>
            <person name="Adriaenssens E.M."/>
            <person name="Foster-Nyarko E."/>
            <person name="Jarju S."/>
            <person name="Secka A."/>
            <person name="Antonio M."/>
            <person name="Oren A."/>
            <person name="Chaudhuri R.R."/>
            <person name="La Ragione R."/>
            <person name="Hildebrand F."/>
            <person name="Pallen M.J."/>
        </authorList>
    </citation>
    <scope>NUCLEOTIDE SEQUENCE</scope>
    <source>
        <strain evidence="3">10669</strain>
    </source>
</reference>
<proteinExistence type="predicted"/>
<feature type="domain" description="Glycoside hydrolase 123 catalytic" evidence="2">
    <location>
        <begin position="192"/>
        <end position="505"/>
    </location>
</feature>
<sequence length="562" mass="61857">MKKLVLLAAAAVFSFVSSVAGAESSDSAARGPAQLRALEPFARFARDSAAPEAVRPSSRPLSAWRGETANFRFGVWSGGKERKIRCAGKIALSDGKGGKIEAEVSPVRWAVGRGGELFADIVDPAGTPVSVPAGTLSEFLVSVEIPRDAAPGLYAGSFSVFADGKKTAPLRLRVLPATLPPPERRKIHLDLWQHPQAVARWTGTPLWSEAHFKALVPPMTRLRDLGQKAVTCSIIEEPWSHQTFDDWESMVKWTKAKDGSWKFDYSAFDAWVGFMMNDIGIAEQISCYSMLPWSMKIGYFDEATGTRKTLAMDIASPDFDAVWGAFLTDFRKHLKAKGWLEKTCIAMDERPDAQLDAARRVLARCAPELKIVSANNHPTKMSAHVYDVSPIFTHSGGDVPALAEKRRAEGKKTTFYVCVHPARPNTFLHSAPAEAHWLGLYAAANRFDGFLRWAYNSWNANPFETTAFGNWPAGDCFLIYPENLSSMRLERLRDGLEDFEKIRILREAAARADAAPALKDAVARLDAYLAETFTVENGGGNAHEAQTLRATELLDAASRELR</sequence>
<accession>A0A9D1NK48</accession>
<dbReference type="Pfam" id="PF13320">
    <property type="entry name" value="GH123_cat"/>
    <property type="match status" value="1"/>
</dbReference>
<evidence type="ECO:0000259" key="2">
    <source>
        <dbReference type="Pfam" id="PF13320"/>
    </source>
</evidence>
<dbReference type="AlphaFoldDB" id="A0A9D1NK48"/>
<name>A0A9D1NK48_9BACT</name>
<comment type="caution">
    <text evidence="3">The sequence shown here is derived from an EMBL/GenBank/DDBJ whole genome shotgun (WGS) entry which is preliminary data.</text>
</comment>
<protein>
    <submittedName>
        <fullName evidence="3">DUF4091 domain-containing protein</fullName>
    </submittedName>
</protein>
<dbReference type="EMBL" id="DVOG01000144">
    <property type="protein sequence ID" value="HIV04590.1"/>
    <property type="molecule type" value="Genomic_DNA"/>
</dbReference>
<feature type="chain" id="PRO_5038562292" evidence="1">
    <location>
        <begin position="23"/>
        <end position="562"/>
    </location>
</feature>